<protein>
    <submittedName>
        <fullName evidence="2">Uncharacterized protein</fullName>
    </submittedName>
</protein>
<feature type="compositionally biased region" description="Polar residues" evidence="1">
    <location>
        <begin position="38"/>
        <end position="49"/>
    </location>
</feature>
<feature type="compositionally biased region" description="Basic and acidic residues" evidence="1">
    <location>
        <begin position="19"/>
        <end position="37"/>
    </location>
</feature>
<comment type="caution">
    <text evidence="2">The sequence shown here is derived from an EMBL/GenBank/DDBJ whole genome shotgun (WGS) entry which is preliminary data.</text>
</comment>
<name>A0AA38CJT0_TAXCH</name>
<evidence type="ECO:0000313" key="2">
    <source>
        <dbReference type="EMBL" id="KAH9297509.1"/>
    </source>
</evidence>
<gene>
    <name evidence="2" type="ORF">KI387_029191</name>
</gene>
<proteinExistence type="predicted"/>
<sequence length="56" mass="6436">SGSKRSEIQSKRDKFKKKPKEEQNTELRQKIARESPKDSQITATKQQHISPLLEGS</sequence>
<dbReference type="AlphaFoldDB" id="A0AA38CJT0"/>
<reference evidence="2 3" key="1">
    <citation type="journal article" date="2021" name="Nat. Plants">
        <title>The Taxus genome provides insights into paclitaxel biosynthesis.</title>
        <authorList>
            <person name="Xiong X."/>
            <person name="Gou J."/>
            <person name="Liao Q."/>
            <person name="Li Y."/>
            <person name="Zhou Q."/>
            <person name="Bi G."/>
            <person name="Li C."/>
            <person name="Du R."/>
            <person name="Wang X."/>
            <person name="Sun T."/>
            <person name="Guo L."/>
            <person name="Liang H."/>
            <person name="Lu P."/>
            <person name="Wu Y."/>
            <person name="Zhang Z."/>
            <person name="Ro D.K."/>
            <person name="Shang Y."/>
            <person name="Huang S."/>
            <person name="Yan J."/>
        </authorList>
    </citation>
    <scope>NUCLEOTIDE SEQUENCE [LARGE SCALE GENOMIC DNA]</scope>
    <source>
        <strain evidence="2">Ta-2019</strain>
    </source>
</reference>
<accession>A0AA38CJT0</accession>
<dbReference type="Proteomes" id="UP000824469">
    <property type="component" value="Unassembled WGS sequence"/>
</dbReference>
<evidence type="ECO:0000256" key="1">
    <source>
        <dbReference type="SAM" id="MobiDB-lite"/>
    </source>
</evidence>
<feature type="compositionally biased region" description="Basic and acidic residues" evidence="1">
    <location>
        <begin position="1"/>
        <end position="12"/>
    </location>
</feature>
<evidence type="ECO:0000313" key="3">
    <source>
        <dbReference type="Proteomes" id="UP000824469"/>
    </source>
</evidence>
<feature type="non-terminal residue" evidence="2">
    <location>
        <position position="56"/>
    </location>
</feature>
<feature type="region of interest" description="Disordered" evidence="1">
    <location>
        <begin position="1"/>
        <end position="56"/>
    </location>
</feature>
<dbReference type="EMBL" id="JAHRHJ020000010">
    <property type="protein sequence ID" value="KAH9297509.1"/>
    <property type="molecule type" value="Genomic_DNA"/>
</dbReference>
<keyword evidence="3" id="KW-1185">Reference proteome</keyword>
<feature type="non-terminal residue" evidence="2">
    <location>
        <position position="1"/>
    </location>
</feature>
<organism evidence="2 3">
    <name type="scientific">Taxus chinensis</name>
    <name type="common">Chinese yew</name>
    <name type="synonym">Taxus wallichiana var. chinensis</name>
    <dbReference type="NCBI Taxonomy" id="29808"/>
    <lineage>
        <taxon>Eukaryota</taxon>
        <taxon>Viridiplantae</taxon>
        <taxon>Streptophyta</taxon>
        <taxon>Embryophyta</taxon>
        <taxon>Tracheophyta</taxon>
        <taxon>Spermatophyta</taxon>
        <taxon>Pinopsida</taxon>
        <taxon>Pinidae</taxon>
        <taxon>Conifers II</taxon>
        <taxon>Cupressales</taxon>
        <taxon>Taxaceae</taxon>
        <taxon>Taxus</taxon>
    </lineage>
</organism>